<dbReference type="CDD" id="cd11614">
    <property type="entry name" value="SAF_CpaB_FlgA_like"/>
    <property type="match status" value="1"/>
</dbReference>
<keyword evidence="7" id="KW-1005">Bacterial flagellum biogenesis</keyword>
<accession>A0A2T1KH37</accession>
<name>A0A2T1KH37_9GAMM</name>
<comment type="subcellular location">
    <subcellularLocation>
        <location evidence="1 7">Periplasm</location>
    </subcellularLocation>
</comment>
<comment type="similarity">
    <text evidence="2 7">Belongs to the FlgA family.</text>
</comment>
<keyword evidence="9" id="KW-0282">Flagellum</keyword>
<comment type="caution">
    <text evidence="9">The sequence shown here is derived from an EMBL/GenBank/DDBJ whole genome shotgun (WGS) entry which is preliminary data.</text>
</comment>
<dbReference type="Gene3D" id="3.90.1210.10">
    <property type="entry name" value="Antifreeze-like/N-acetylneuraminic acid synthase C-terminal domain"/>
    <property type="match status" value="1"/>
</dbReference>
<dbReference type="InterPro" id="IPR039246">
    <property type="entry name" value="Flagellar_FlgA"/>
</dbReference>
<evidence type="ECO:0000256" key="3">
    <source>
        <dbReference type="ARBA" id="ARBA00014754"/>
    </source>
</evidence>
<gene>
    <name evidence="9" type="ORF">C7H08_05135</name>
</gene>
<dbReference type="AlphaFoldDB" id="A0A2T1KH37"/>
<dbReference type="EMBL" id="PXNN01000006">
    <property type="protein sequence ID" value="PSF09447.1"/>
    <property type="molecule type" value="Genomic_DNA"/>
</dbReference>
<dbReference type="SMART" id="SM00858">
    <property type="entry name" value="SAF"/>
    <property type="match status" value="1"/>
</dbReference>
<keyword evidence="10" id="KW-1185">Reference proteome</keyword>
<keyword evidence="4 7" id="KW-0732">Signal</keyword>
<evidence type="ECO:0000256" key="1">
    <source>
        <dbReference type="ARBA" id="ARBA00004418"/>
    </source>
</evidence>
<dbReference type="Gene3D" id="2.30.30.760">
    <property type="match status" value="1"/>
</dbReference>
<feature type="signal peptide" evidence="7">
    <location>
        <begin position="1"/>
        <end position="22"/>
    </location>
</feature>
<evidence type="ECO:0000259" key="8">
    <source>
        <dbReference type="SMART" id="SM00858"/>
    </source>
</evidence>
<dbReference type="InterPro" id="IPR013974">
    <property type="entry name" value="SAF"/>
</dbReference>
<dbReference type="Proteomes" id="UP000238385">
    <property type="component" value="Unassembled WGS sequence"/>
</dbReference>
<dbReference type="PANTHER" id="PTHR36307">
    <property type="entry name" value="FLAGELLA BASAL BODY P-RING FORMATION PROTEIN FLGA"/>
    <property type="match status" value="1"/>
</dbReference>
<keyword evidence="5 7" id="KW-0574">Periplasm</keyword>
<dbReference type="InterPro" id="IPR017585">
    <property type="entry name" value="SAF_FlgA"/>
</dbReference>
<keyword evidence="9" id="KW-0966">Cell projection</keyword>
<dbReference type="OrthoDB" id="5729023at2"/>
<dbReference type="GO" id="GO:0042597">
    <property type="term" value="C:periplasmic space"/>
    <property type="evidence" value="ECO:0007669"/>
    <property type="project" value="UniProtKB-SubCell"/>
</dbReference>
<evidence type="ECO:0000256" key="4">
    <source>
        <dbReference type="ARBA" id="ARBA00022729"/>
    </source>
</evidence>
<comment type="function">
    <text evidence="6 7">Involved in the assembly process of the P-ring formation. It may associate with FlgF on the rod constituting a structure essential for the P-ring assembly or may act as a modulator protein for the P-ring assembly.</text>
</comment>
<sequence length="235" mass="25188">MQMRTLFLATICLFTTALNTVAAATTSSQIRDAAAGFIEAWAEQQALQNLDVRFTVGNIDSRLTLAACNSPLETTFTTDPLSTTSPSVLVSCSGERPWRMYVTSSVEVHGPALVAARPLARGERLTATVLQERQIQINASRRGILTDPEQISGMLVRRPVNAGSPITPDLLEAPNAIERGDHVIIMAKSTVFSVSSRGKALASASVGEQVLVENLRSSRTVRATVTAPGRVEIPM</sequence>
<proteinExistence type="inferred from homology"/>
<evidence type="ECO:0000313" key="9">
    <source>
        <dbReference type="EMBL" id="PSF09447.1"/>
    </source>
</evidence>
<organism evidence="9 10">
    <name type="scientific">Marinobacter halophilus</name>
    <dbReference type="NCBI Taxonomy" id="1323740"/>
    <lineage>
        <taxon>Bacteria</taxon>
        <taxon>Pseudomonadati</taxon>
        <taxon>Pseudomonadota</taxon>
        <taxon>Gammaproteobacteria</taxon>
        <taxon>Pseudomonadales</taxon>
        <taxon>Marinobacteraceae</taxon>
        <taxon>Marinobacter</taxon>
    </lineage>
</organism>
<evidence type="ECO:0000256" key="5">
    <source>
        <dbReference type="ARBA" id="ARBA00022764"/>
    </source>
</evidence>
<dbReference type="Pfam" id="PF17656">
    <property type="entry name" value="ChapFlgA_N"/>
    <property type="match status" value="1"/>
</dbReference>
<dbReference type="NCBIfam" id="TIGR03170">
    <property type="entry name" value="flgA_cterm"/>
    <property type="match status" value="1"/>
</dbReference>
<evidence type="ECO:0000256" key="7">
    <source>
        <dbReference type="RuleBase" id="RU362063"/>
    </source>
</evidence>
<dbReference type="Pfam" id="PF13144">
    <property type="entry name" value="ChapFlgA"/>
    <property type="match status" value="1"/>
</dbReference>
<protein>
    <recommendedName>
        <fullName evidence="3 7">Flagella basal body P-ring formation protein FlgA</fullName>
    </recommendedName>
</protein>
<feature type="chain" id="PRO_5015377014" description="Flagella basal body P-ring formation protein FlgA" evidence="7">
    <location>
        <begin position="23"/>
        <end position="235"/>
    </location>
</feature>
<dbReference type="InterPro" id="IPR041231">
    <property type="entry name" value="FlgA_N"/>
</dbReference>
<dbReference type="PANTHER" id="PTHR36307:SF1">
    <property type="entry name" value="FLAGELLA BASAL BODY P-RING FORMATION PROTEIN FLGA"/>
    <property type="match status" value="1"/>
</dbReference>
<dbReference type="GO" id="GO:0044780">
    <property type="term" value="P:bacterial-type flagellum assembly"/>
    <property type="evidence" value="ECO:0007669"/>
    <property type="project" value="InterPro"/>
</dbReference>
<evidence type="ECO:0000313" key="10">
    <source>
        <dbReference type="Proteomes" id="UP000238385"/>
    </source>
</evidence>
<evidence type="ECO:0000256" key="2">
    <source>
        <dbReference type="ARBA" id="ARBA00010474"/>
    </source>
</evidence>
<evidence type="ECO:0000256" key="6">
    <source>
        <dbReference type="ARBA" id="ARBA00025643"/>
    </source>
</evidence>
<reference evidence="9 10" key="1">
    <citation type="submission" date="2018-03" db="EMBL/GenBank/DDBJ databases">
        <title>Marinobacter brunus sp. nov., a marine bacterium of Gamma-proteobacteria isolated from the surface seawater of the South China Sea.</title>
        <authorList>
            <person name="Cheng H."/>
            <person name="Wu Y.-H."/>
            <person name="Xamxidin M."/>
            <person name="Xu X.-W."/>
        </authorList>
    </citation>
    <scope>NUCLEOTIDE SEQUENCE [LARGE SCALE GENOMIC DNA]</scope>
    <source>
        <strain evidence="9 10">JCM 30472</strain>
    </source>
</reference>
<feature type="domain" description="SAF" evidence="8">
    <location>
        <begin position="110"/>
        <end position="172"/>
    </location>
</feature>
<keyword evidence="9" id="KW-0969">Cilium</keyword>